<organism evidence="1 2">
    <name type="scientific">Saponaria officinalis</name>
    <name type="common">Common soapwort</name>
    <name type="synonym">Lychnis saponaria</name>
    <dbReference type="NCBI Taxonomy" id="3572"/>
    <lineage>
        <taxon>Eukaryota</taxon>
        <taxon>Viridiplantae</taxon>
        <taxon>Streptophyta</taxon>
        <taxon>Embryophyta</taxon>
        <taxon>Tracheophyta</taxon>
        <taxon>Spermatophyta</taxon>
        <taxon>Magnoliopsida</taxon>
        <taxon>eudicotyledons</taxon>
        <taxon>Gunneridae</taxon>
        <taxon>Pentapetalae</taxon>
        <taxon>Caryophyllales</taxon>
        <taxon>Caryophyllaceae</taxon>
        <taxon>Caryophylleae</taxon>
        <taxon>Saponaria</taxon>
    </lineage>
</organism>
<proteinExistence type="predicted"/>
<name>A0AAW1NHN4_SAPOF</name>
<dbReference type="EMBL" id="JBDFQZ010000001">
    <property type="protein sequence ID" value="KAK9756363.1"/>
    <property type="molecule type" value="Genomic_DNA"/>
</dbReference>
<gene>
    <name evidence="1" type="ORF">RND81_01G091500</name>
</gene>
<reference evidence="1" key="1">
    <citation type="submission" date="2024-03" db="EMBL/GenBank/DDBJ databases">
        <title>WGS assembly of Saponaria officinalis var. Norfolk2.</title>
        <authorList>
            <person name="Jenkins J."/>
            <person name="Shu S."/>
            <person name="Grimwood J."/>
            <person name="Barry K."/>
            <person name="Goodstein D."/>
            <person name="Schmutz J."/>
            <person name="Leebens-Mack J."/>
            <person name="Osbourn A."/>
        </authorList>
    </citation>
    <scope>NUCLEOTIDE SEQUENCE [LARGE SCALE GENOMIC DNA]</scope>
    <source>
        <strain evidence="1">JIC</strain>
    </source>
</reference>
<dbReference type="AlphaFoldDB" id="A0AAW1NHN4"/>
<protein>
    <submittedName>
        <fullName evidence="1">Uncharacterized protein</fullName>
    </submittedName>
</protein>
<accession>A0AAW1NHN4</accession>
<evidence type="ECO:0000313" key="2">
    <source>
        <dbReference type="Proteomes" id="UP001443914"/>
    </source>
</evidence>
<dbReference type="Proteomes" id="UP001443914">
    <property type="component" value="Unassembled WGS sequence"/>
</dbReference>
<sequence>MRMHLVHLCQEEIRVVEVSIDEISFVLNLYSDGYFILKALENDDGDHSALQDGLKLLRPYDRNSDGLFALSLLIGYGPDASSKKLFLQKSSSKPIIMSVLWTSV</sequence>
<comment type="caution">
    <text evidence="1">The sequence shown here is derived from an EMBL/GenBank/DDBJ whole genome shotgun (WGS) entry which is preliminary data.</text>
</comment>
<keyword evidence="2" id="KW-1185">Reference proteome</keyword>
<evidence type="ECO:0000313" key="1">
    <source>
        <dbReference type="EMBL" id="KAK9756363.1"/>
    </source>
</evidence>